<evidence type="ECO:0000256" key="1">
    <source>
        <dbReference type="ARBA" id="ARBA00004751"/>
    </source>
</evidence>
<dbReference type="InterPro" id="IPR016143">
    <property type="entry name" value="Citrate_synth-like_sm_a-sub"/>
</dbReference>
<organism evidence="5 6">
    <name type="scientific">Acidisoma cellulosilyticum</name>
    <dbReference type="NCBI Taxonomy" id="2802395"/>
    <lineage>
        <taxon>Bacteria</taxon>
        <taxon>Pseudomonadati</taxon>
        <taxon>Pseudomonadota</taxon>
        <taxon>Alphaproteobacteria</taxon>
        <taxon>Acetobacterales</taxon>
        <taxon>Acidocellaceae</taxon>
        <taxon>Acidisoma</taxon>
    </lineage>
</organism>
<evidence type="ECO:0000256" key="2">
    <source>
        <dbReference type="ARBA" id="ARBA00010566"/>
    </source>
</evidence>
<dbReference type="Pfam" id="PF00285">
    <property type="entry name" value="Citrate_synt"/>
    <property type="match status" value="1"/>
</dbReference>
<dbReference type="Gene3D" id="1.10.580.10">
    <property type="entry name" value="Citrate Synthase, domain 1"/>
    <property type="match status" value="1"/>
</dbReference>
<dbReference type="CDD" id="cd06102">
    <property type="entry name" value="citrate_synt_like_2"/>
    <property type="match status" value="1"/>
</dbReference>
<dbReference type="EMBL" id="JAESVA010000001">
    <property type="protein sequence ID" value="MCB8878701.1"/>
    <property type="molecule type" value="Genomic_DNA"/>
</dbReference>
<evidence type="ECO:0000256" key="4">
    <source>
        <dbReference type="ARBA" id="ARBA00022679"/>
    </source>
</evidence>
<accession>A0A964E1T9</accession>
<keyword evidence="6" id="KW-1185">Reference proteome</keyword>
<comment type="pathway">
    <text evidence="1">Carbohydrate metabolism; tricarboxylic acid cycle; isocitrate from oxaloacetate: step 1/2.</text>
</comment>
<dbReference type="InterPro" id="IPR002020">
    <property type="entry name" value="Citrate_synthase"/>
</dbReference>
<dbReference type="EC" id="2.3.3.16" evidence="3"/>
<sequence length="363" mass="38249">MLGIRAQTLYAYVSRGQIGMQPDPADPRRSLYRAEDIEGLKTRRSRGRRVSIVAASTMQWGEPSIETAISTVRHARLLYRGQDAVTLAQTATCEDAARLLWDSARPISFAGMTPRACDPFSALAALIPVSYPALGRGVEKLHEDAEQAIACLATALGAATSQAPLHERLAKGWGLDEPHSAPIRMALVLIADHELNASTFGVRVAASTGASMAACLLAGLSTLSGPRHGGAANAAMALLHEAHAMGARATLTRHLATGQALPGFGHPLYPMGDPRAAALLKALPPNMLTDRLSQDATDLTGTPPNIDFALAALAASGNFPQDAPFRLFALGRSLGWVAHAVEQLATGSLIRPRGIYTGKLPPN</sequence>
<dbReference type="RefSeq" id="WP_227304618.1">
    <property type="nucleotide sequence ID" value="NZ_JAESVA010000001.1"/>
</dbReference>
<dbReference type="InterPro" id="IPR016142">
    <property type="entry name" value="Citrate_synth-like_lrg_a-sub"/>
</dbReference>
<dbReference type="PANTHER" id="PTHR11739:SF4">
    <property type="entry name" value="CITRATE SYNTHASE, PEROXISOMAL"/>
    <property type="match status" value="1"/>
</dbReference>
<dbReference type="GO" id="GO:0006099">
    <property type="term" value="P:tricarboxylic acid cycle"/>
    <property type="evidence" value="ECO:0007669"/>
    <property type="project" value="TreeGrafter"/>
</dbReference>
<keyword evidence="4" id="KW-0808">Transferase</keyword>
<evidence type="ECO:0000313" key="6">
    <source>
        <dbReference type="Proteomes" id="UP000721844"/>
    </source>
</evidence>
<name>A0A964E1T9_9PROT</name>
<dbReference type="InterPro" id="IPR036969">
    <property type="entry name" value="Citrate_synthase_sf"/>
</dbReference>
<dbReference type="PRINTS" id="PR00143">
    <property type="entry name" value="CITRTSNTHASE"/>
</dbReference>
<comment type="caution">
    <text evidence="5">The sequence shown here is derived from an EMBL/GenBank/DDBJ whole genome shotgun (WGS) entry which is preliminary data.</text>
</comment>
<dbReference type="GO" id="GO:0005975">
    <property type="term" value="P:carbohydrate metabolic process"/>
    <property type="evidence" value="ECO:0007669"/>
    <property type="project" value="TreeGrafter"/>
</dbReference>
<reference evidence="5 6" key="1">
    <citation type="journal article" date="2021" name="Microorganisms">
        <title>Acidisoma silvae sp. nov. and Acidisomacellulosilytica sp. nov., Two Acidophilic Bacteria Isolated from Decaying Wood, Hydrolyzing Cellulose and Producing Poly-3-hydroxybutyrate.</title>
        <authorList>
            <person name="Mieszkin S."/>
            <person name="Pouder E."/>
            <person name="Uroz S."/>
            <person name="Simon-Colin C."/>
            <person name="Alain K."/>
        </authorList>
    </citation>
    <scope>NUCLEOTIDE SEQUENCE [LARGE SCALE GENOMIC DNA]</scope>
    <source>
        <strain evidence="5 6">HW T5.17</strain>
    </source>
</reference>
<protein>
    <recommendedName>
        <fullName evidence="3">citrate synthase (unknown stereospecificity)</fullName>
        <ecNumber evidence="3">2.3.3.16</ecNumber>
    </recommendedName>
</protein>
<comment type="similarity">
    <text evidence="2">Belongs to the citrate synthase family.</text>
</comment>
<dbReference type="AlphaFoldDB" id="A0A964E1T9"/>
<evidence type="ECO:0000313" key="5">
    <source>
        <dbReference type="EMBL" id="MCB8878701.1"/>
    </source>
</evidence>
<dbReference type="GO" id="GO:0005829">
    <property type="term" value="C:cytosol"/>
    <property type="evidence" value="ECO:0007669"/>
    <property type="project" value="TreeGrafter"/>
</dbReference>
<dbReference type="PANTHER" id="PTHR11739">
    <property type="entry name" value="CITRATE SYNTHASE"/>
    <property type="match status" value="1"/>
</dbReference>
<dbReference type="GO" id="GO:0036440">
    <property type="term" value="F:citrate synthase activity"/>
    <property type="evidence" value="ECO:0007669"/>
    <property type="project" value="UniProtKB-EC"/>
</dbReference>
<dbReference type="Proteomes" id="UP000721844">
    <property type="component" value="Unassembled WGS sequence"/>
</dbReference>
<evidence type="ECO:0000256" key="3">
    <source>
        <dbReference type="ARBA" id="ARBA00012972"/>
    </source>
</evidence>
<dbReference type="SUPFAM" id="SSF48256">
    <property type="entry name" value="Citrate synthase"/>
    <property type="match status" value="1"/>
</dbReference>
<proteinExistence type="inferred from homology"/>
<gene>
    <name evidence="5" type="ORF">ACELLULO517_00535</name>
</gene>
<dbReference type="Gene3D" id="1.10.230.10">
    <property type="entry name" value="Cytochrome P450-Terp, domain 2"/>
    <property type="match status" value="1"/>
</dbReference>